<comment type="caution">
    <text evidence="1">The sequence shown here is derived from an EMBL/GenBank/DDBJ whole genome shotgun (WGS) entry which is preliminary data.</text>
</comment>
<evidence type="ECO:0000313" key="2">
    <source>
        <dbReference type="Proteomes" id="UP000298358"/>
    </source>
</evidence>
<proteinExistence type="predicted"/>
<keyword evidence="2" id="KW-1185">Reference proteome</keyword>
<dbReference type="OrthoDB" id="5517693at2"/>
<dbReference type="EMBL" id="SPQB01000013">
    <property type="protein sequence ID" value="TFU33163.1"/>
    <property type="molecule type" value="Genomic_DNA"/>
</dbReference>
<accession>A0A4Y9FXZ2</accession>
<dbReference type="Proteomes" id="UP000298358">
    <property type="component" value="Unassembled WGS sequence"/>
</dbReference>
<protein>
    <recommendedName>
        <fullName evidence="3">Type IV toxin-antitoxin system AbiEi family antitoxin domain-containing protein</fullName>
    </recommendedName>
</protein>
<name>A0A4Y9FXZ2_9MICO</name>
<gene>
    <name evidence="1" type="ORF">E4U02_07385</name>
</gene>
<organism evidence="1 2">
    <name type="scientific">Microbacterium paludicola</name>
    <dbReference type="NCBI Taxonomy" id="300019"/>
    <lineage>
        <taxon>Bacteria</taxon>
        <taxon>Bacillati</taxon>
        <taxon>Actinomycetota</taxon>
        <taxon>Actinomycetes</taxon>
        <taxon>Micrococcales</taxon>
        <taxon>Microbacteriaceae</taxon>
        <taxon>Microbacterium</taxon>
    </lineage>
</organism>
<sequence>MASEIQIYSRRELDALGMSDRAIRRAVAEKRAIAIRPGRFVTASEWNDLYVEARQRVRAAAAADACAVAPIHCHVTAAALHGLPLFRIRDERVHVLSRADRAAAKNRLVMRHEDAFSDDDLEEHNGFLLTTIDRTVFDLIRLLTPEAGVALADAALRAAPDAEALRAAIEERISRASGARGIRRARAVLAFADHRAESPGESVSRWYLHVLGFEGIQIQVTFAGPDGTEFRLDIKFRHGWGEFDGAAKYADPAFLRGRTPQEAFLDEKRREDWVRGRSQEPFARWMDKDMPDARTLGAHLAAFGITPSS</sequence>
<evidence type="ECO:0008006" key="3">
    <source>
        <dbReference type="Google" id="ProtNLM"/>
    </source>
</evidence>
<dbReference type="AlphaFoldDB" id="A0A4Y9FXZ2"/>
<dbReference type="RefSeq" id="WP_135114208.1">
    <property type="nucleotide sequence ID" value="NZ_JADGLL010000013.1"/>
</dbReference>
<evidence type="ECO:0000313" key="1">
    <source>
        <dbReference type="EMBL" id="TFU33163.1"/>
    </source>
</evidence>
<reference evidence="1 2" key="1">
    <citation type="submission" date="2019-03" db="EMBL/GenBank/DDBJ databases">
        <title>Diversity of the mouse oral microbiome.</title>
        <authorList>
            <person name="Joseph S."/>
            <person name="Aduse-Opoku J."/>
            <person name="Curtis M."/>
            <person name="Wade W."/>
            <person name="Hashim A."/>
        </authorList>
    </citation>
    <scope>NUCLEOTIDE SEQUENCE [LARGE SCALE GENOMIC DNA]</scope>
    <source>
        <strain evidence="1 2">P1012</strain>
    </source>
</reference>